<dbReference type="InterPro" id="IPR023214">
    <property type="entry name" value="HAD_sf"/>
</dbReference>
<dbReference type="Pfam" id="PF02358">
    <property type="entry name" value="Trehalose_PPase"/>
    <property type="match status" value="1"/>
</dbReference>
<dbReference type="GO" id="GO:0005829">
    <property type="term" value="C:cytosol"/>
    <property type="evidence" value="ECO:0007669"/>
    <property type="project" value="TreeGrafter"/>
</dbReference>
<evidence type="ECO:0000256" key="1">
    <source>
        <dbReference type="ARBA" id="ARBA00004496"/>
    </source>
</evidence>
<dbReference type="GO" id="GO:0030234">
    <property type="term" value="F:enzyme regulator activity"/>
    <property type="evidence" value="ECO:0007669"/>
    <property type="project" value="UniProtKB-ARBA"/>
</dbReference>
<sequence length="968" mass="108095">MTVFVASLFLPYTVNFDGPPSWNGSATGSPKAHKGEHVVPAAVNSPAVVSKLPQVDGQSTVSLFTPNLNTAALSVALTQTPDAILQTPGATTDHEKIFRPHVQKPMALSLPSHIKEKKEQSEKGSEQQPKEQAVRPVQLKDIRGISRHDLHSPGWGKSFVWNQPPSRAKSPPPSSILKHAAPELKERALAILQTAQRKAARTGHRRSRTVSHDRRFSEYNYSVEKAIIGNGGLFNAIDAATDAGQLDEKLWVGTLGCPVDVLEDHMKENIAEKLENDYDSLAVYVSDSDLNGHYEHYCKTILWPVFHYQIPDHPKSKAYEDHSWIFYVKVNEAFADRIAKNYKKGDIIWIHDYHLLLVPGLLRQKLPEAEIGFFLHTAFPSSEIFRCLAVRSELLEGILGANMIGFQNDEYGHHFLQTCSRLLNVEATKHGVILESGRFVHVNTCPIGIDPKAVDQQRGSPEVLDWVKTITEKYRGKRIIVGRDKLDNIRGVRQKILSYELFLNKYPEYKDQVVLIQIATSSTEDPELSATVADIVTRVNSTHSTLAHQPLVFLKQDIDFGQYLALLTVAECLMITSLREGMNLTSHEFVMCQDGKFANPKHGPLVLSEFTGSATVFGNNAILVNPWHYTQCADAIKQALEMPTEERERRWKGMYDIVVNQNATAWYHQYMEALHHAWKEHSVREATSVPRLSVSSVKTKYQKASKRLIILDYEGTLASWGSPTDIILTTPKRSIDVLNDLIEDERNIVYVMSSRMPEELERLFSPVSNLGMIAENGAYVKAPDTDEWEELANADAAKVWKQGVRSILQYYVDRIEGSRIEERHSSVVLDYAEAEDMAGAFKQAGECANHINDACQGQNVCAVPVEDGLYISEVGINKGLAAQMISDTLEKMSQSRGEPMPEFLMVVGDSREDEYVFSWAHKLEKAGIIKDVVTVTVGARNTEASATLTQGVTGVLSILEKLVRISQG</sequence>
<dbReference type="InterPro" id="IPR036412">
    <property type="entry name" value="HAD-like_sf"/>
</dbReference>
<gene>
    <name evidence="7" type="primary">TPS3</name>
    <name evidence="7" type="ORF">LTR25_008992</name>
</gene>
<reference evidence="7 8" key="1">
    <citation type="submission" date="2023-06" db="EMBL/GenBank/DDBJ databases">
        <title>Black Yeasts Isolated from many extreme environments.</title>
        <authorList>
            <person name="Coleine C."/>
            <person name="Stajich J.E."/>
            <person name="Selbmann L."/>
        </authorList>
    </citation>
    <scope>NUCLEOTIDE SEQUENCE [LARGE SCALE GENOMIC DNA]</scope>
    <source>
        <strain evidence="7 8">CCFEE 5887</strain>
    </source>
</reference>
<accession>A0AAV9PVG1</accession>
<proteinExistence type="inferred from homology"/>
<organism evidence="7 8">
    <name type="scientific">Vermiconidia calcicola</name>
    <dbReference type="NCBI Taxonomy" id="1690605"/>
    <lineage>
        <taxon>Eukaryota</taxon>
        <taxon>Fungi</taxon>
        <taxon>Dikarya</taxon>
        <taxon>Ascomycota</taxon>
        <taxon>Pezizomycotina</taxon>
        <taxon>Dothideomycetes</taxon>
        <taxon>Dothideomycetidae</taxon>
        <taxon>Mycosphaerellales</taxon>
        <taxon>Extremaceae</taxon>
        <taxon>Vermiconidia</taxon>
    </lineage>
</organism>
<dbReference type="InterPro" id="IPR001830">
    <property type="entry name" value="Glyco_trans_20"/>
</dbReference>
<evidence type="ECO:0000313" key="8">
    <source>
        <dbReference type="Proteomes" id="UP001345827"/>
    </source>
</evidence>
<dbReference type="NCBIfam" id="TIGR01484">
    <property type="entry name" value="HAD-SF-IIB"/>
    <property type="match status" value="1"/>
</dbReference>
<protein>
    <submittedName>
        <fullName evidence="7">Trehalose-6-P synthase/phosphatase complex subunit</fullName>
    </submittedName>
</protein>
<dbReference type="GO" id="GO:0004805">
    <property type="term" value="F:trehalose-phosphatase activity"/>
    <property type="evidence" value="ECO:0007669"/>
    <property type="project" value="TreeGrafter"/>
</dbReference>
<evidence type="ECO:0000256" key="6">
    <source>
        <dbReference type="SAM" id="MobiDB-lite"/>
    </source>
</evidence>
<dbReference type="GO" id="GO:0005992">
    <property type="term" value="P:trehalose biosynthetic process"/>
    <property type="evidence" value="ECO:0007669"/>
    <property type="project" value="InterPro"/>
</dbReference>
<dbReference type="PANTHER" id="PTHR10788:SF15">
    <property type="entry name" value="TREHALOSE SYNTHASE COMPLEX REGULATORY SUBUNIT TPS3-RELATED"/>
    <property type="match status" value="1"/>
</dbReference>
<dbReference type="GO" id="GO:0005946">
    <property type="term" value="C:alpha,alpha-trehalose-phosphate synthase complex (UDP-forming)"/>
    <property type="evidence" value="ECO:0007669"/>
    <property type="project" value="TreeGrafter"/>
</dbReference>
<dbReference type="EMBL" id="JAXLQG010000019">
    <property type="protein sequence ID" value="KAK5530414.1"/>
    <property type="molecule type" value="Genomic_DNA"/>
</dbReference>
<name>A0AAV9PVG1_9PEZI</name>
<evidence type="ECO:0000256" key="2">
    <source>
        <dbReference type="ARBA" id="ARBA00005409"/>
    </source>
</evidence>
<comment type="subcellular location">
    <subcellularLocation>
        <location evidence="1">Cytoplasm</location>
    </subcellularLocation>
</comment>
<comment type="similarity">
    <text evidence="3">In the C-terminal section; belongs to the trehalose phosphatase family.</text>
</comment>
<dbReference type="Gene3D" id="3.30.70.1020">
    <property type="entry name" value="Trehalose-6-phosphate phosphatase related protein, domain 2"/>
    <property type="match status" value="1"/>
</dbReference>
<dbReference type="Pfam" id="PF00982">
    <property type="entry name" value="Glyco_transf_20"/>
    <property type="match status" value="1"/>
</dbReference>
<dbReference type="Gene3D" id="3.40.50.2000">
    <property type="entry name" value="Glycogen Phosphorylase B"/>
    <property type="match status" value="2"/>
</dbReference>
<evidence type="ECO:0000256" key="3">
    <source>
        <dbReference type="ARBA" id="ARBA00006330"/>
    </source>
</evidence>
<dbReference type="InterPro" id="IPR006379">
    <property type="entry name" value="HAD-SF_hydro_IIB"/>
</dbReference>
<feature type="region of interest" description="Disordered" evidence="6">
    <location>
        <begin position="114"/>
        <end position="138"/>
    </location>
</feature>
<dbReference type="InterPro" id="IPR003337">
    <property type="entry name" value="Trehalose_PPase"/>
</dbReference>
<dbReference type="SUPFAM" id="SSF53756">
    <property type="entry name" value="UDP-Glycosyltransferase/glycogen phosphorylase"/>
    <property type="match status" value="1"/>
</dbReference>
<evidence type="ECO:0000313" key="7">
    <source>
        <dbReference type="EMBL" id="KAK5530414.1"/>
    </source>
</evidence>
<dbReference type="PANTHER" id="PTHR10788">
    <property type="entry name" value="TREHALOSE-6-PHOSPHATE SYNTHASE"/>
    <property type="match status" value="1"/>
</dbReference>
<evidence type="ECO:0000256" key="5">
    <source>
        <dbReference type="ARBA" id="ARBA00022553"/>
    </source>
</evidence>
<dbReference type="CDD" id="cd03788">
    <property type="entry name" value="GT20_TPS"/>
    <property type="match status" value="1"/>
</dbReference>
<keyword evidence="4" id="KW-0963">Cytoplasm</keyword>
<dbReference type="AlphaFoldDB" id="A0AAV9PVG1"/>
<keyword evidence="8" id="KW-1185">Reference proteome</keyword>
<dbReference type="GO" id="GO:0003825">
    <property type="term" value="F:alpha,alpha-trehalose-phosphate synthase (UDP-forming) activity"/>
    <property type="evidence" value="ECO:0007669"/>
    <property type="project" value="TreeGrafter"/>
</dbReference>
<dbReference type="FunFam" id="3.40.50.2000:FF:000036">
    <property type="entry name" value="Alpha,alpha-trehalose-phosphate synthase subunit Tps2"/>
    <property type="match status" value="1"/>
</dbReference>
<comment type="caution">
    <text evidence="7">The sequence shown here is derived from an EMBL/GenBank/DDBJ whole genome shotgun (WGS) entry which is preliminary data.</text>
</comment>
<evidence type="ECO:0000256" key="4">
    <source>
        <dbReference type="ARBA" id="ARBA00022490"/>
    </source>
</evidence>
<dbReference type="Proteomes" id="UP001345827">
    <property type="component" value="Unassembled WGS sequence"/>
</dbReference>
<keyword evidence="5" id="KW-0597">Phosphoprotein</keyword>
<dbReference type="FunFam" id="3.40.50.2000:FF:000099">
    <property type="entry name" value="Alpha,alpha-trehalose phosphate synthase subunit, putative"/>
    <property type="match status" value="1"/>
</dbReference>
<dbReference type="Gene3D" id="3.40.50.1000">
    <property type="entry name" value="HAD superfamily/HAD-like"/>
    <property type="match status" value="1"/>
</dbReference>
<comment type="similarity">
    <text evidence="2">In the N-terminal section; belongs to the glycosyltransferase 20 family.</text>
</comment>
<dbReference type="SUPFAM" id="SSF56784">
    <property type="entry name" value="HAD-like"/>
    <property type="match status" value="1"/>
</dbReference>